<dbReference type="OrthoDB" id="9797223at2"/>
<dbReference type="SUPFAM" id="SSF100950">
    <property type="entry name" value="NagB/RpiA/CoA transferase-like"/>
    <property type="match status" value="1"/>
</dbReference>
<dbReference type="Pfam" id="PF00455">
    <property type="entry name" value="DeoRC"/>
    <property type="match status" value="1"/>
</dbReference>
<dbReference type="PANTHER" id="PTHR30363:SF44">
    <property type="entry name" value="AGA OPERON TRANSCRIPTIONAL REPRESSOR-RELATED"/>
    <property type="match status" value="1"/>
</dbReference>
<reference evidence="5 6" key="1">
    <citation type="submission" date="2016-10" db="EMBL/GenBank/DDBJ databases">
        <authorList>
            <person name="de Groot N.N."/>
        </authorList>
    </citation>
    <scope>NUCLEOTIDE SEQUENCE [LARGE SCALE GENOMIC DNA]</scope>
    <source>
        <strain evidence="5 6">DSM 21668</strain>
    </source>
</reference>
<evidence type="ECO:0000313" key="5">
    <source>
        <dbReference type="EMBL" id="SDM05602.1"/>
    </source>
</evidence>
<dbReference type="AlphaFoldDB" id="A0A1G9Q3I2"/>
<name>A0A1G9Q3I2_9BACT</name>
<dbReference type="RefSeq" id="WP_093202298.1">
    <property type="nucleotide sequence ID" value="NZ_FNGS01000004.1"/>
</dbReference>
<dbReference type="InterPro" id="IPR018356">
    <property type="entry name" value="Tscrpt_reg_HTH_DeoR_CS"/>
</dbReference>
<organism evidence="5 6">
    <name type="scientific">Siphonobacter aquaeclarae</name>
    <dbReference type="NCBI Taxonomy" id="563176"/>
    <lineage>
        <taxon>Bacteria</taxon>
        <taxon>Pseudomonadati</taxon>
        <taxon>Bacteroidota</taxon>
        <taxon>Cytophagia</taxon>
        <taxon>Cytophagales</taxon>
        <taxon>Cytophagaceae</taxon>
        <taxon>Siphonobacter</taxon>
    </lineage>
</organism>
<dbReference type="SMART" id="SM00420">
    <property type="entry name" value="HTH_DEOR"/>
    <property type="match status" value="1"/>
</dbReference>
<evidence type="ECO:0000256" key="3">
    <source>
        <dbReference type="ARBA" id="ARBA00023163"/>
    </source>
</evidence>
<accession>A0A1G9Q3I2</accession>
<dbReference type="SUPFAM" id="SSF46785">
    <property type="entry name" value="Winged helix' DNA-binding domain"/>
    <property type="match status" value="1"/>
</dbReference>
<dbReference type="GO" id="GO:0003700">
    <property type="term" value="F:DNA-binding transcription factor activity"/>
    <property type="evidence" value="ECO:0007669"/>
    <property type="project" value="InterPro"/>
</dbReference>
<gene>
    <name evidence="5" type="ORF">SAMN04488090_2452</name>
</gene>
<evidence type="ECO:0000256" key="1">
    <source>
        <dbReference type="ARBA" id="ARBA00023015"/>
    </source>
</evidence>
<feature type="domain" description="HTH deoR-type" evidence="4">
    <location>
        <begin position="2"/>
        <end position="57"/>
    </location>
</feature>
<evidence type="ECO:0000313" key="6">
    <source>
        <dbReference type="Proteomes" id="UP000198901"/>
    </source>
</evidence>
<dbReference type="InterPro" id="IPR036388">
    <property type="entry name" value="WH-like_DNA-bd_sf"/>
</dbReference>
<dbReference type="InterPro" id="IPR050313">
    <property type="entry name" value="Carb_Metab_HTH_regulators"/>
</dbReference>
<dbReference type="PROSITE" id="PS51000">
    <property type="entry name" value="HTH_DEOR_2"/>
    <property type="match status" value="1"/>
</dbReference>
<dbReference type="InterPro" id="IPR014036">
    <property type="entry name" value="DeoR-like_C"/>
</dbReference>
<dbReference type="STRING" id="563176.SAMN04488090_2452"/>
<protein>
    <submittedName>
        <fullName evidence="5">Transcriptional regulator, DeoR family</fullName>
    </submittedName>
</protein>
<dbReference type="PRINTS" id="PR00037">
    <property type="entry name" value="HTHLACR"/>
</dbReference>
<dbReference type="PANTHER" id="PTHR30363">
    <property type="entry name" value="HTH-TYPE TRANSCRIPTIONAL REGULATOR SRLR-RELATED"/>
    <property type="match status" value="1"/>
</dbReference>
<dbReference type="InterPro" id="IPR036390">
    <property type="entry name" value="WH_DNA-bd_sf"/>
</dbReference>
<dbReference type="Pfam" id="PF08220">
    <property type="entry name" value="HTH_DeoR"/>
    <property type="match status" value="1"/>
</dbReference>
<evidence type="ECO:0000259" key="4">
    <source>
        <dbReference type="PROSITE" id="PS51000"/>
    </source>
</evidence>
<dbReference type="InterPro" id="IPR001034">
    <property type="entry name" value="DeoR_HTH"/>
</dbReference>
<keyword evidence="3" id="KW-0804">Transcription</keyword>
<dbReference type="InterPro" id="IPR037171">
    <property type="entry name" value="NagB/RpiA_transferase-like"/>
</dbReference>
<evidence type="ECO:0000256" key="2">
    <source>
        <dbReference type="ARBA" id="ARBA00023125"/>
    </source>
</evidence>
<dbReference type="SMART" id="SM01134">
    <property type="entry name" value="DeoRC"/>
    <property type="match status" value="1"/>
</dbReference>
<dbReference type="Gene3D" id="3.30.750.70">
    <property type="entry name" value="4-hydroxybutyrate coenzyme like domains"/>
    <property type="match status" value="1"/>
</dbReference>
<dbReference type="Gene3D" id="1.10.10.10">
    <property type="entry name" value="Winged helix-like DNA-binding domain superfamily/Winged helix DNA-binding domain"/>
    <property type="match status" value="1"/>
</dbReference>
<dbReference type="PROSITE" id="PS00894">
    <property type="entry name" value="HTH_DEOR_1"/>
    <property type="match status" value="1"/>
</dbReference>
<proteinExistence type="predicted"/>
<keyword evidence="1" id="KW-0805">Transcription regulation</keyword>
<sequence>MTNQRHRQILAQLHTEEEVTVRTLAERLGTSEITIRRDLNQLADAGKLVRTHGGALLPDGTGFAGKSERHSAEKTYIGELAAHFVEDGDTLFLDCGSTVLALAPHLKKFRNLKIITNSLPVLSVLLEAPHLSINLIGGELDPHRRAVHGAVALEHIARYHADKAFIGTDGLSLTNGLSAQSETEASLSRALIDHASLTFLLADAGKFERNSYLRYAPLTAVHRILTDKRLDESLHRQYTDAGHIVVSGI</sequence>
<keyword evidence="6" id="KW-1185">Reference proteome</keyword>
<dbReference type="Proteomes" id="UP000198901">
    <property type="component" value="Unassembled WGS sequence"/>
</dbReference>
<dbReference type="EMBL" id="FNGS01000004">
    <property type="protein sequence ID" value="SDM05602.1"/>
    <property type="molecule type" value="Genomic_DNA"/>
</dbReference>
<dbReference type="GO" id="GO:0003677">
    <property type="term" value="F:DNA binding"/>
    <property type="evidence" value="ECO:0007669"/>
    <property type="project" value="UniProtKB-KW"/>
</dbReference>
<keyword evidence="2" id="KW-0238">DNA-binding</keyword>